<dbReference type="AlphaFoldDB" id="A0A4Y9S2L9"/>
<keyword evidence="1" id="KW-0812">Transmembrane</keyword>
<organism evidence="2 3">
    <name type="scientific">Zemynaea arenosa</name>
    <dbReference type="NCBI Taxonomy" id="2561931"/>
    <lineage>
        <taxon>Bacteria</taxon>
        <taxon>Pseudomonadati</taxon>
        <taxon>Pseudomonadota</taxon>
        <taxon>Betaproteobacteria</taxon>
        <taxon>Burkholderiales</taxon>
        <taxon>Oxalobacteraceae</taxon>
        <taxon>Telluria group</taxon>
        <taxon>Zemynaea</taxon>
    </lineage>
</organism>
<keyword evidence="1" id="KW-0472">Membrane</keyword>
<evidence type="ECO:0000256" key="1">
    <source>
        <dbReference type="SAM" id="Phobius"/>
    </source>
</evidence>
<feature type="transmembrane region" description="Helical" evidence="1">
    <location>
        <begin position="87"/>
        <end position="108"/>
    </location>
</feature>
<evidence type="ECO:0000313" key="2">
    <source>
        <dbReference type="EMBL" id="TFW13758.1"/>
    </source>
</evidence>
<feature type="transmembrane region" description="Helical" evidence="1">
    <location>
        <begin position="195"/>
        <end position="219"/>
    </location>
</feature>
<dbReference type="Proteomes" id="UP000298438">
    <property type="component" value="Unassembled WGS sequence"/>
</dbReference>
<dbReference type="EMBL" id="SPVF01000247">
    <property type="protein sequence ID" value="TFW13758.1"/>
    <property type="molecule type" value="Genomic_DNA"/>
</dbReference>
<dbReference type="RefSeq" id="WP_135208842.1">
    <property type="nucleotide sequence ID" value="NZ_SPVF01000247.1"/>
</dbReference>
<feature type="transmembrane region" description="Helical" evidence="1">
    <location>
        <begin position="59"/>
        <end position="80"/>
    </location>
</feature>
<sequence length="224" mass="24476">MQVKLGWKFIFAFFALNGVVSELHEQAHITTGRVITGCYGPRDFNVWESCAANADVLPWAAPLAGPLFSYLVMWLGVWLLRAAGTRSLGLALVFAPLPFARILTAAMGGGDEKIFLLRLTQDALAPGAARWGALLITLLLAGPPIVLAWRALRNRWRTAYVAGFCVLPLLVIWAYKLRFLNGLLQQGVLAEPVVAGTPLFVLLVLGLMLVATALTWPWLRRAEG</sequence>
<reference evidence="2 3" key="1">
    <citation type="submission" date="2019-03" db="EMBL/GenBank/DDBJ databases">
        <title>Draft Genome Sequence of Massilia arenosa sp. nov., a Novel Massilia Species Isolated from a Sandy-loam Maize Soil.</title>
        <authorList>
            <person name="Raths R."/>
            <person name="Peta V."/>
            <person name="Bucking H."/>
        </authorList>
    </citation>
    <scope>NUCLEOTIDE SEQUENCE [LARGE SCALE GENOMIC DNA]</scope>
    <source>
        <strain evidence="2 3">MC02</strain>
    </source>
</reference>
<proteinExistence type="predicted"/>
<protein>
    <submittedName>
        <fullName evidence="2">Uncharacterized protein</fullName>
    </submittedName>
</protein>
<feature type="transmembrane region" description="Helical" evidence="1">
    <location>
        <begin position="156"/>
        <end position="175"/>
    </location>
</feature>
<name>A0A4Y9S2L9_9BURK</name>
<feature type="transmembrane region" description="Helical" evidence="1">
    <location>
        <begin position="128"/>
        <end position="149"/>
    </location>
</feature>
<comment type="caution">
    <text evidence="2">The sequence shown here is derived from an EMBL/GenBank/DDBJ whole genome shotgun (WGS) entry which is preliminary data.</text>
</comment>
<keyword evidence="1" id="KW-1133">Transmembrane helix</keyword>
<evidence type="ECO:0000313" key="3">
    <source>
        <dbReference type="Proteomes" id="UP000298438"/>
    </source>
</evidence>
<dbReference type="OrthoDB" id="9777774at2"/>
<keyword evidence="3" id="KW-1185">Reference proteome</keyword>
<accession>A0A4Y9S2L9</accession>
<gene>
    <name evidence="2" type="ORF">E4L96_19290</name>
</gene>